<feature type="region of interest" description="Disordered" evidence="7">
    <location>
        <begin position="1221"/>
        <end position="1240"/>
    </location>
</feature>
<dbReference type="InterPro" id="IPR045318">
    <property type="entry name" value="EZH1/2-like"/>
</dbReference>
<evidence type="ECO:0000256" key="7">
    <source>
        <dbReference type="SAM" id="MobiDB-lite"/>
    </source>
</evidence>
<feature type="compositionally biased region" description="Basic residues" evidence="7">
    <location>
        <begin position="1276"/>
        <end position="1287"/>
    </location>
</feature>
<evidence type="ECO:0000256" key="5">
    <source>
        <dbReference type="ARBA" id="ARBA00023163"/>
    </source>
</evidence>
<organism evidence="10 11">
    <name type="scientific">Alternaria atra</name>
    <dbReference type="NCBI Taxonomy" id="119953"/>
    <lineage>
        <taxon>Eukaryota</taxon>
        <taxon>Fungi</taxon>
        <taxon>Dikarya</taxon>
        <taxon>Ascomycota</taxon>
        <taxon>Pezizomycotina</taxon>
        <taxon>Dothideomycetes</taxon>
        <taxon>Pleosporomycetidae</taxon>
        <taxon>Pleosporales</taxon>
        <taxon>Pleosporineae</taxon>
        <taxon>Pleosporaceae</taxon>
        <taxon>Alternaria</taxon>
        <taxon>Alternaria sect. Ulocladioides</taxon>
    </lineage>
</organism>
<feature type="compositionally biased region" description="Basic residues" evidence="7">
    <location>
        <begin position="1389"/>
        <end position="1400"/>
    </location>
</feature>
<dbReference type="InterPro" id="IPR046341">
    <property type="entry name" value="SET_dom_sf"/>
</dbReference>
<dbReference type="OrthoDB" id="6141102at2759"/>
<gene>
    <name evidence="10" type="ORF">ALTATR162_LOCUS8530</name>
</gene>
<dbReference type="RefSeq" id="XP_043172095.1">
    <property type="nucleotide sequence ID" value="XM_043316160.1"/>
</dbReference>
<feature type="compositionally biased region" description="Basic residues" evidence="7">
    <location>
        <begin position="1296"/>
        <end position="1306"/>
    </location>
</feature>
<dbReference type="Proteomes" id="UP000676310">
    <property type="component" value="Unassembled WGS sequence"/>
</dbReference>
<evidence type="ECO:0000256" key="2">
    <source>
        <dbReference type="ARBA" id="ARBA00022679"/>
    </source>
</evidence>
<feature type="region of interest" description="Disordered" evidence="7">
    <location>
        <begin position="1266"/>
        <end position="1442"/>
    </location>
</feature>
<sequence length="1442" mass="160956">MRPNGSLDAPIVLDDDETPGHVPATTVRRRNRQTLEQDGIEEVPKEQQAAAAWKLAAARRQAKQRSTRNLSNDVSEQYGNARDSNLAKQARERTSSAKSVDIVGLVINEAEAAASGQTTQRGANAGDRQPTVNAARPSIPQHDTHHEAVLPQRAKPPEPTQLASLESADAMDSSASPACRPPYLPPSIIARRLELGVDLPDFLKPYSWPSEVPTATTDSSAKAHAVPERNNHLNSPEYRTTSVLATSNKPTAPVLSHAVPPPIQPIRDVAGNHRERTTPSRVNTAFERDDAGVDSNDNNMAIPLPTKAQRPNVPPIPRLPRTKKAIKSVPLKSRNNGFSKSGLPVRPPHQLPGNEQDVPSVFPERLDAGLSNIKSVSPVIMHRSQSKDPSVDTNNIASIKSFQAEKPEECDTTPNQPTLPHHQEVGEAVPERAVSTTALLSRPATPTVQHSVRTSVEHTQALELPRPLTDTTAAEIEMVQNNGVQPENPGLPDGYNGGQASTVLSLQADVLITTRSAIEECLKHHIAKRHESHAYLVWAKMWRQRTFQERELRARGRKQKRPSHSTLPERYVQETSPFKNMSPIQVPFDRSVSTKRMLDMTQEVFVKAKPKDVVIKSGLAALTTKYKSDAPMIPPFKEYVSLRNNILADNESKLLATPYFQDEDYSGREVLLDTLPYIYEMIHDENGPLDFRKEQCRFYKDAIEAFLSETGISWNVILYWLLAPERNIIRINDSMPGSRQFEAYLLERSRYHVEEFERDGEPKKNILFNRNDKKWREFLPQLKEPSTSALRLAATACEAVLQQCEFSIWYLAQQSEAVQNHVAKKTARGQATKQFTYREIMCRVCHQHNCLLHGEVRQAPEDSWKTDSEDEDRATQATDDTSRRGSETKRTPRRISTYGGDDTEDEHEPEGPLPAHFDDDSDIEKVINYKLPANPDAFDTCPDSEMITSKGAKPPPGKFNTNWWLQQDMTQHWEKRKPFFPCKHEGTCENAKCRCFREGINCEKTCKCSQSCNRRFPGCSCATGPGKRPCLTVSCLCVKFNRECDADLCGSCGSSEVLDPVNRYNDVVVERNCCNVAIQRGVPRKTLLGHSEVHGFGLYMGEDIKSGEYIGEYTGEAISIKEGDRRVTIYDYQKTMYLFRLNSKQEVDATYMGNKLRFINNADDKYTNCGPKNLLCNTVFRIALFATRDMKAGTELYFNYNYPKEKTAQFKQPNAKIVAVKQTKPKTKKRESLTSSQPIEDRSRILAATAKARAAKAAKRAAAQAMLEAGDVQTATRRRSGTLKARKAATSEPGVKRVRKPTRKALSRNESTNTDTDTGVDAQAEASDPEIPLVTESQSTQTSQYIQDTDEEGDEYILPNTHEDEEEEVVAEPVSNNDDTVVPDAGRSTRSRRGPGRPRKRGSDVVPVVAVKSKKTKAKMGGARPGAGRKRKRPIIANSDDE</sequence>
<feature type="domain" description="SET" evidence="8">
    <location>
        <begin position="1079"/>
        <end position="1201"/>
    </location>
</feature>
<dbReference type="Pfam" id="PF18264">
    <property type="entry name" value="preSET_CXC"/>
    <property type="match status" value="1"/>
</dbReference>
<dbReference type="PANTHER" id="PTHR45747:SF4">
    <property type="entry name" value="HISTONE-LYSINE N-METHYLTRANSFERASE E(Z)"/>
    <property type="match status" value="1"/>
</dbReference>
<dbReference type="GO" id="GO:0003682">
    <property type="term" value="F:chromatin binding"/>
    <property type="evidence" value="ECO:0007669"/>
    <property type="project" value="TreeGrafter"/>
</dbReference>
<dbReference type="Gene3D" id="2.170.270.10">
    <property type="entry name" value="SET domain"/>
    <property type="match status" value="1"/>
</dbReference>
<keyword evidence="2" id="KW-0808">Transferase</keyword>
<evidence type="ECO:0000256" key="4">
    <source>
        <dbReference type="ARBA" id="ARBA00023015"/>
    </source>
</evidence>
<keyword evidence="3" id="KW-0949">S-adenosyl-L-methionine</keyword>
<dbReference type="GO" id="GO:0005634">
    <property type="term" value="C:nucleus"/>
    <property type="evidence" value="ECO:0007669"/>
    <property type="project" value="TreeGrafter"/>
</dbReference>
<reference evidence="10" key="1">
    <citation type="submission" date="2021-05" db="EMBL/GenBank/DDBJ databases">
        <authorList>
            <person name="Stam R."/>
        </authorList>
    </citation>
    <scope>NUCLEOTIDE SEQUENCE</scope>
    <source>
        <strain evidence="10">CS162</strain>
    </source>
</reference>
<keyword evidence="4" id="KW-0805">Transcription regulation</keyword>
<keyword evidence="1" id="KW-0489">Methyltransferase</keyword>
<feature type="compositionally biased region" description="Basic and acidic residues" evidence="7">
    <location>
        <begin position="880"/>
        <end position="890"/>
    </location>
</feature>
<feature type="compositionally biased region" description="Polar residues" evidence="7">
    <location>
        <begin position="67"/>
        <end position="87"/>
    </location>
</feature>
<dbReference type="GO" id="GO:0031507">
    <property type="term" value="P:heterochromatin formation"/>
    <property type="evidence" value="ECO:0007669"/>
    <property type="project" value="TreeGrafter"/>
</dbReference>
<dbReference type="PROSITE" id="PS51633">
    <property type="entry name" value="CXC"/>
    <property type="match status" value="1"/>
</dbReference>
<dbReference type="PANTHER" id="PTHR45747">
    <property type="entry name" value="HISTONE-LYSINE N-METHYLTRANSFERASE E(Z)"/>
    <property type="match status" value="1"/>
</dbReference>
<feature type="domain" description="CXC" evidence="9">
    <location>
        <begin position="960"/>
        <end position="1074"/>
    </location>
</feature>
<name>A0A8J2I6N1_9PLEO</name>
<feature type="compositionally biased region" description="Low complexity" evidence="7">
    <location>
        <begin position="162"/>
        <end position="178"/>
    </location>
</feature>
<comment type="caution">
    <text evidence="10">The sequence shown here is derived from an EMBL/GenBank/DDBJ whole genome shotgun (WGS) entry which is preliminary data.</text>
</comment>
<feature type="region of interest" description="Disordered" evidence="7">
    <location>
        <begin position="60"/>
        <end position="98"/>
    </location>
</feature>
<protein>
    <recommendedName>
        <fullName evidence="12">SET domain-containing protein</fullName>
    </recommendedName>
</protein>
<dbReference type="PROSITE" id="PS50280">
    <property type="entry name" value="SET"/>
    <property type="match status" value="1"/>
</dbReference>
<dbReference type="EMBL" id="CAJRGZ010000023">
    <property type="protein sequence ID" value="CAG5178091.1"/>
    <property type="molecule type" value="Genomic_DNA"/>
</dbReference>
<dbReference type="GO" id="GO:0032259">
    <property type="term" value="P:methylation"/>
    <property type="evidence" value="ECO:0007669"/>
    <property type="project" value="UniProtKB-KW"/>
</dbReference>
<feature type="region of interest" description="Disordered" evidence="7">
    <location>
        <begin position="1"/>
        <end position="47"/>
    </location>
</feature>
<feature type="region of interest" description="Disordered" evidence="7">
    <location>
        <begin position="404"/>
        <end position="427"/>
    </location>
</feature>
<proteinExistence type="predicted"/>
<dbReference type="GeneID" id="67020651"/>
<dbReference type="SMART" id="SM00317">
    <property type="entry name" value="SET"/>
    <property type="match status" value="1"/>
</dbReference>
<dbReference type="InterPro" id="IPR041355">
    <property type="entry name" value="Pre-SET_CXC"/>
</dbReference>
<evidence type="ECO:0000256" key="3">
    <source>
        <dbReference type="ARBA" id="ARBA00022691"/>
    </source>
</evidence>
<feature type="compositionally biased region" description="Polar residues" evidence="7">
    <location>
        <begin position="1308"/>
        <end position="1317"/>
    </location>
</feature>
<evidence type="ECO:0008006" key="12">
    <source>
        <dbReference type="Google" id="ProtNLM"/>
    </source>
</evidence>
<feature type="compositionally biased region" description="Polar residues" evidence="7">
    <location>
        <begin position="1335"/>
        <end position="1347"/>
    </location>
</feature>
<accession>A0A8J2I6N1</accession>
<dbReference type="SUPFAM" id="SSF82199">
    <property type="entry name" value="SET domain"/>
    <property type="match status" value="1"/>
</dbReference>
<feature type="region of interest" description="Disordered" evidence="7">
    <location>
        <begin position="114"/>
        <end position="181"/>
    </location>
</feature>
<evidence type="ECO:0000259" key="8">
    <source>
        <dbReference type="PROSITE" id="PS50280"/>
    </source>
</evidence>
<evidence type="ECO:0000256" key="6">
    <source>
        <dbReference type="ARBA" id="ARBA00048568"/>
    </source>
</evidence>
<evidence type="ECO:0000259" key="9">
    <source>
        <dbReference type="PROSITE" id="PS51633"/>
    </source>
</evidence>
<comment type="catalytic activity">
    <reaction evidence="6">
        <text>L-lysyl(27)-[histone H3] + 3 S-adenosyl-L-methionine = N(6),N(6),N(6)-trimethyl-L-lysyl(27)-[histone H3] + 3 S-adenosyl-L-homocysteine + 3 H(+)</text>
        <dbReference type="Rhea" id="RHEA:60292"/>
        <dbReference type="Rhea" id="RHEA-COMP:15535"/>
        <dbReference type="Rhea" id="RHEA-COMP:15548"/>
        <dbReference type="ChEBI" id="CHEBI:15378"/>
        <dbReference type="ChEBI" id="CHEBI:29969"/>
        <dbReference type="ChEBI" id="CHEBI:57856"/>
        <dbReference type="ChEBI" id="CHEBI:59789"/>
        <dbReference type="ChEBI" id="CHEBI:61961"/>
        <dbReference type="EC" id="2.1.1.356"/>
    </reaction>
</comment>
<feature type="region of interest" description="Disordered" evidence="7">
    <location>
        <begin position="861"/>
        <end position="919"/>
    </location>
</feature>
<feature type="region of interest" description="Disordered" evidence="7">
    <location>
        <begin position="332"/>
        <end position="361"/>
    </location>
</feature>
<dbReference type="GO" id="GO:0140951">
    <property type="term" value="F:histone H3K27 trimethyltransferase activity"/>
    <property type="evidence" value="ECO:0007669"/>
    <property type="project" value="UniProtKB-EC"/>
</dbReference>
<evidence type="ECO:0000256" key="1">
    <source>
        <dbReference type="ARBA" id="ARBA00022603"/>
    </source>
</evidence>
<dbReference type="InterPro" id="IPR026489">
    <property type="entry name" value="CXC_dom"/>
</dbReference>
<evidence type="ECO:0000313" key="11">
    <source>
        <dbReference type="Proteomes" id="UP000676310"/>
    </source>
</evidence>
<dbReference type="InterPro" id="IPR001214">
    <property type="entry name" value="SET_dom"/>
</dbReference>
<dbReference type="Pfam" id="PF00856">
    <property type="entry name" value="SET"/>
    <property type="match status" value="1"/>
</dbReference>
<keyword evidence="11" id="KW-1185">Reference proteome</keyword>
<keyword evidence="5" id="KW-0804">Transcription</keyword>
<evidence type="ECO:0000313" key="10">
    <source>
        <dbReference type="EMBL" id="CAG5178091.1"/>
    </source>
</evidence>